<protein>
    <submittedName>
        <fullName evidence="2">Uncharacterized protein</fullName>
    </submittedName>
</protein>
<evidence type="ECO:0000313" key="2">
    <source>
        <dbReference type="EMBL" id="KOS38795.1"/>
    </source>
</evidence>
<dbReference type="OrthoDB" id="10455051at2759"/>
<evidence type="ECO:0000256" key="1">
    <source>
        <dbReference type="SAM" id="MobiDB-lite"/>
    </source>
</evidence>
<accession>A0A0N0RXV1</accession>
<evidence type="ECO:0000313" key="3">
    <source>
        <dbReference type="Proteomes" id="UP000037696"/>
    </source>
</evidence>
<sequence length="163" mass="18532">MWRYLCICMGAKPSFLTPANRLKKWRYVHLYADEKLHFCERQQNQATLIIKAYAVDKLRPQKDYAIKKNECFRLTKKPSNSDDNIKPDAGPVESADSQETQYQYCEGEGDDPVYPRTATPVKPGFSRHQPHLMGPGLLQRHAALPRDVGHGGRSSGSREDQDG</sequence>
<feature type="region of interest" description="Disordered" evidence="1">
    <location>
        <begin position="76"/>
        <end position="163"/>
    </location>
</feature>
<dbReference type="EMBL" id="LHQQ01000234">
    <property type="protein sequence ID" value="KOS38795.1"/>
    <property type="molecule type" value="Genomic_DNA"/>
</dbReference>
<feature type="compositionally biased region" description="Basic and acidic residues" evidence="1">
    <location>
        <begin position="76"/>
        <end position="86"/>
    </location>
</feature>
<proteinExistence type="predicted"/>
<dbReference type="AlphaFoldDB" id="A0A0N0RXV1"/>
<comment type="caution">
    <text evidence="2">The sequence shown here is derived from an EMBL/GenBank/DDBJ whole genome shotgun (WGS) entry which is preliminary data.</text>
</comment>
<dbReference type="STRING" id="229535.A0A0N0RXV1"/>
<reference evidence="2 3" key="1">
    <citation type="submission" date="2015-08" db="EMBL/GenBank/DDBJ databases">
        <title>Genome sequencing of Penicillium nordicum.</title>
        <authorList>
            <person name="Nguyen H.D."/>
            <person name="Seifert K.A."/>
        </authorList>
    </citation>
    <scope>NUCLEOTIDE SEQUENCE [LARGE SCALE GENOMIC DNA]</scope>
    <source>
        <strain evidence="2 3">DAOMC 185683</strain>
    </source>
</reference>
<organism evidence="2 3">
    <name type="scientific">Penicillium nordicum</name>
    <dbReference type="NCBI Taxonomy" id="229535"/>
    <lineage>
        <taxon>Eukaryota</taxon>
        <taxon>Fungi</taxon>
        <taxon>Dikarya</taxon>
        <taxon>Ascomycota</taxon>
        <taxon>Pezizomycotina</taxon>
        <taxon>Eurotiomycetes</taxon>
        <taxon>Eurotiomycetidae</taxon>
        <taxon>Eurotiales</taxon>
        <taxon>Aspergillaceae</taxon>
        <taxon>Penicillium</taxon>
    </lineage>
</organism>
<gene>
    <name evidence="2" type="ORF">ACN38_g10386</name>
</gene>
<name>A0A0N0RXV1_9EURO</name>
<dbReference type="Proteomes" id="UP000037696">
    <property type="component" value="Unassembled WGS sequence"/>
</dbReference>
<keyword evidence="3" id="KW-1185">Reference proteome</keyword>